<protein>
    <submittedName>
        <fullName evidence="2">Uncharacterized protein</fullName>
    </submittedName>
</protein>
<accession>A0A914P225</accession>
<name>A0A914P225_MELIC</name>
<proteinExistence type="predicted"/>
<sequence length="198" mass="23422">MSISCTRSSKIIHKRMKNKKTFFPVELLLEIVHFIPLNLRWSKIRVYKIFDILIFNHLKRWIIYLKSYKDDVVASVTDLTGLFSRNVNFDNLERQDLLKLHQAIDYVQVGVTLLEKFNGVPRLDNWPILDLHRQVGHLKDCYKNKRSDLADLFTRQNKFFVEKNVDVDELKDWFGYQVALQGVLNLTNKLIGDEDKVL</sequence>
<dbReference type="AlphaFoldDB" id="A0A914P225"/>
<evidence type="ECO:0000313" key="2">
    <source>
        <dbReference type="WBParaSite" id="Minc3s10815g44381"/>
    </source>
</evidence>
<dbReference type="WBParaSite" id="Minc3s10815g44381">
    <property type="protein sequence ID" value="Minc3s10815g44381"/>
    <property type="gene ID" value="Minc3s10815g44381"/>
</dbReference>
<reference evidence="2" key="1">
    <citation type="submission" date="2022-11" db="UniProtKB">
        <authorList>
            <consortium name="WormBaseParasite"/>
        </authorList>
    </citation>
    <scope>IDENTIFICATION</scope>
</reference>
<dbReference type="Proteomes" id="UP000887563">
    <property type="component" value="Unplaced"/>
</dbReference>
<evidence type="ECO:0000313" key="1">
    <source>
        <dbReference type="Proteomes" id="UP000887563"/>
    </source>
</evidence>
<organism evidence="1 2">
    <name type="scientific">Meloidogyne incognita</name>
    <name type="common">Southern root-knot nematode worm</name>
    <name type="synonym">Oxyuris incognita</name>
    <dbReference type="NCBI Taxonomy" id="6306"/>
    <lineage>
        <taxon>Eukaryota</taxon>
        <taxon>Metazoa</taxon>
        <taxon>Ecdysozoa</taxon>
        <taxon>Nematoda</taxon>
        <taxon>Chromadorea</taxon>
        <taxon>Rhabditida</taxon>
        <taxon>Tylenchina</taxon>
        <taxon>Tylenchomorpha</taxon>
        <taxon>Tylenchoidea</taxon>
        <taxon>Meloidogynidae</taxon>
        <taxon>Meloidogyninae</taxon>
        <taxon>Meloidogyne</taxon>
        <taxon>Meloidogyne incognita group</taxon>
    </lineage>
</organism>
<keyword evidence="1" id="KW-1185">Reference proteome</keyword>